<keyword evidence="2" id="KW-1185">Reference proteome</keyword>
<feature type="non-terminal residue" evidence="1">
    <location>
        <position position="1"/>
    </location>
</feature>
<name>A0A392THK1_9FABA</name>
<comment type="caution">
    <text evidence="1">The sequence shown here is derived from an EMBL/GenBank/DDBJ whole genome shotgun (WGS) entry which is preliminary data.</text>
</comment>
<protein>
    <submittedName>
        <fullName evidence="1">Uncharacterized protein</fullName>
    </submittedName>
</protein>
<dbReference type="EMBL" id="LXQA010585400">
    <property type="protein sequence ID" value="MCI60639.1"/>
    <property type="molecule type" value="Genomic_DNA"/>
</dbReference>
<evidence type="ECO:0000313" key="2">
    <source>
        <dbReference type="Proteomes" id="UP000265520"/>
    </source>
</evidence>
<sequence length="34" mass="3786">EQWQTDSGDQNGGEQTKAVIRTAVDRCWVGHKGK</sequence>
<reference evidence="1 2" key="1">
    <citation type="journal article" date="2018" name="Front. Plant Sci.">
        <title>Red Clover (Trifolium pratense) and Zigzag Clover (T. medium) - A Picture of Genomic Similarities and Differences.</title>
        <authorList>
            <person name="Dluhosova J."/>
            <person name="Istvanek J."/>
            <person name="Nedelnik J."/>
            <person name="Repkova J."/>
        </authorList>
    </citation>
    <scope>NUCLEOTIDE SEQUENCE [LARGE SCALE GENOMIC DNA]</scope>
    <source>
        <strain evidence="2">cv. 10/8</strain>
        <tissue evidence="1">Leaf</tissue>
    </source>
</reference>
<dbReference type="AlphaFoldDB" id="A0A392THK1"/>
<organism evidence="1 2">
    <name type="scientific">Trifolium medium</name>
    <dbReference type="NCBI Taxonomy" id="97028"/>
    <lineage>
        <taxon>Eukaryota</taxon>
        <taxon>Viridiplantae</taxon>
        <taxon>Streptophyta</taxon>
        <taxon>Embryophyta</taxon>
        <taxon>Tracheophyta</taxon>
        <taxon>Spermatophyta</taxon>
        <taxon>Magnoliopsida</taxon>
        <taxon>eudicotyledons</taxon>
        <taxon>Gunneridae</taxon>
        <taxon>Pentapetalae</taxon>
        <taxon>rosids</taxon>
        <taxon>fabids</taxon>
        <taxon>Fabales</taxon>
        <taxon>Fabaceae</taxon>
        <taxon>Papilionoideae</taxon>
        <taxon>50 kb inversion clade</taxon>
        <taxon>NPAAA clade</taxon>
        <taxon>Hologalegina</taxon>
        <taxon>IRL clade</taxon>
        <taxon>Trifolieae</taxon>
        <taxon>Trifolium</taxon>
    </lineage>
</organism>
<dbReference type="Proteomes" id="UP000265520">
    <property type="component" value="Unassembled WGS sequence"/>
</dbReference>
<evidence type="ECO:0000313" key="1">
    <source>
        <dbReference type="EMBL" id="MCI60639.1"/>
    </source>
</evidence>
<accession>A0A392THK1</accession>
<proteinExistence type="predicted"/>